<comment type="caution">
    <text evidence="1">The sequence shown here is derived from an EMBL/GenBank/DDBJ whole genome shotgun (WGS) entry which is preliminary data.</text>
</comment>
<organism evidence="1 2">
    <name type="scientific">Vibrio nigripulchritudo SOn1</name>
    <dbReference type="NCBI Taxonomy" id="1238450"/>
    <lineage>
        <taxon>Bacteria</taxon>
        <taxon>Pseudomonadati</taxon>
        <taxon>Pseudomonadota</taxon>
        <taxon>Gammaproteobacteria</taxon>
        <taxon>Vibrionales</taxon>
        <taxon>Vibrionaceae</taxon>
        <taxon>Vibrio</taxon>
    </lineage>
</organism>
<dbReference type="Proteomes" id="UP000018211">
    <property type="component" value="Unassembled WGS sequence"/>
</dbReference>
<evidence type="ECO:0000313" key="1">
    <source>
        <dbReference type="EMBL" id="CCO45444.1"/>
    </source>
</evidence>
<proteinExistence type="predicted"/>
<name>A0AAV2VLV1_9VIBR</name>
<reference evidence="1 2" key="1">
    <citation type="journal article" date="2013" name="ISME J.">
        <title>Comparative genomics of pathogenic lineages of Vibrio nigripulchritudo identifies virulence-associated traits.</title>
        <authorList>
            <person name="Goudenege D."/>
            <person name="Labreuche Y."/>
            <person name="Krin E."/>
            <person name="Ansquer D."/>
            <person name="Mangenot S."/>
            <person name="Calteau A."/>
            <person name="Medigue C."/>
            <person name="Mazel D."/>
            <person name="Polz M.F."/>
            <person name="Le Roux F."/>
        </authorList>
    </citation>
    <scope>NUCLEOTIDE SEQUENCE [LARGE SCALE GENOMIC DNA]</scope>
    <source>
        <strain evidence="1 2">SOn1</strain>
    </source>
</reference>
<dbReference type="EMBL" id="CAOF01000055">
    <property type="protein sequence ID" value="CCO45444.1"/>
    <property type="molecule type" value="Genomic_DNA"/>
</dbReference>
<evidence type="ECO:0000313" key="2">
    <source>
        <dbReference type="Proteomes" id="UP000018211"/>
    </source>
</evidence>
<sequence length="127" mass="14613">MTKQIIYVHPNSNRITSETYSITVLGDIAYIVMLCEKAGSLWNSDIARDKLLNEIISRELKLVPHFKIQLIVSLGEFSQQRTLQFKLYLKEEGSTALCTDFEKRILPKQELLDQIADQINLPIEFAN</sequence>
<protein>
    <submittedName>
        <fullName evidence="1">Uncharacterized protein</fullName>
    </submittedName>
</protein>
<dbReference type="AlphaFoldDB" id="A0AAV2VLV1"/>
<gene>
    <name evidence="1" type="ORF">VIBNISOn1_1480018</name>
</gene>
<accession>A0AAV2VLV1</accession>
<dbReference type="RefSeq" id="WP_022610913.1">
    <property type="nucleotide sequence ID" value="NZ_LK391965.1"/>
</dbReference>